<dbReference type="InterPro" id="IPR007052">
    <property type="entry name" value="CS_dom"/>
</dbReference>
<accession>T1K2Q2</accession>
<dbReference type="PANTHER" id="PTHR21664">
    <property type="entry name" value="CHRONIC MYELOGENOUS LEUKEMIA TUMOR ANTIGEN 66"/>
    <property type="match status" value="1"/>
</dbReference>
<evidence type="ECO:0000256" key="5">
    <source>
        <dbReference type="ARBA" id="ARBA00023242"/>
    </source>
</evidence>
<dbReference type="STRING" id="32264.T1K2Q2"/>
<proteinExistence type="predicted"/>
<dbReference type="CDD" id="cd06467">
    <property type="entry name" value="p23_NUDC_like"/>
    <property type="match status" value="1"/>
</dbReference>
<dbReference type="SUPFAM" id="SSF49764">
    <property type="entry name" value="HSP20-like chaperones"/>
    <property type="match status" value="1"/>
</dbReference>
<reference evidence="9" key="1">
    <citation type="submission" date="2011-08" db="EMBL/GenBank/DDBJ databases">
        <authorList>
            <person name="Rombauts S."/>
        </authorList>
    </citation>
    <scope>NUCLEOTIDE SEQUENCE</scope>
    <source>
        <strain evidence="9">London</strain>
    </source>
</reference>
<dbReference type="Proteomes" id="UP000015104">
    <property type="component" value="Unassembled WGS sequence"/>
</dbReference>
<keyword evidence="5" id="KW-0539">Nucleus</keyword>
<dbReference type="GO" id="GO:0005634">
    <property type="term" value="C:nucleus"/>
    <property type="evidence" value="ECO:0007669"/>
    <property type="project" value="UniProtKB-SubCell"/>
</dbReference>
<name>T1K2Q2_TETUR</name>
<dbReference type="EnsemblMetazoa" id="tetur04g05890.1">
    <property type="protein sequence ID" value="tetur04g05890.1"/>
    <property type="gene ID" value="tetur04g05890"/>
</dbReference>
<protein>
    <recommendedName>
        <fullName evidence="3">NudC domain-containing protein 1</fullName>
    </recommendedName>
</protein>
<organism evidence="8 9">
    <name type="scientific">Tetranychus urticae</name>
    <name type="common">Two-spotted spider mite</name>
    <dbReference type="NCBI Taxonomy" id="32264"/>
    <lineage>
        <taxon>Eukaryota</taxon>
        <taxon>Metazoa</taxon>
        <taxon>Ecdysozoa</taxon>
        <taxon>Arthropoda</taxon>
        <taxon>Chelicerata</taxon>
        <taxon>Arachnida</taxon>
        <taxon>Acari</taxon>
        <taxon>Acariformes</taxon>
        <taxon>Trombidiformes</taxon>
        <taxon>Prostigmata</taxon>
        <taxon>Eleutherengona</taxon>
        <taxon>Raphignathae</taxon>
        <taxon>Tetranychoidea</taxon>
        <taxon>Tetranychidae</taxon>
        <taxon>Tetranychus</taxon>
    </lineage>
</organism>
<dbReference type="InterPro" id="IPR008978">
    <property type="entry name" value="HSP20-like_chaperone"/>
</dbReference>
<dbReference type="GO" id="GO:0005737">
    <property type="term" value="C:cytoplasm"/>
    <property type="evidence" value="ECO:0007669"/>
    <property type="project" value="UniProtKB-SubCell"/>
</dbReference>
<dbReference type="InterPro" id="IPR037895">
    <property type="entry name" value="NUDCD1"/>
</dbReference>
<feature type="region of interest" description="Disordered" evidence="6">
    <location>
        <begin position="287"/>
        <end position="309"/>
    </location>
</feature>
<keyword evidence="9" id="KW-1185">Reference proteome</keyword>
<evidence type="ECO:0000313" key="9">
    <source>
        <dbReference type="Proteomes" id="UP000015104"/>
    </source>
</evidence>
<dbReference type="EMBL" id="CAEY01001367">
    <property type="status" value="NOT_ANNOTATED_CDS"/>
    <property type="molecule type" value="Genomic_DNA"/>
</dbReference>
<evidence type="ECO:0000256" key="6">
    <source>
        <dbReference type="SAM" id="MobiDB-lite"/>
    </source>
</evidence>
<dbReference type="HOGENOM" id="CLU_021010_1_0_1"/>
<dbReference type="KEGG" id="tut:107359724"/>
<dbReference type="OMA" id="PMEECDE"/>
<keyword evidence="4" id="KW-0963">Cytoplasm</keyword>
<dbReference type="Gene3D" id="2.60.40.790">
    <property type="match status" value="1"/>
</dbReference>
<evidence type="ECO:0000259" key="7">
    <source>
        <dbReference type="PROSITE" id="PS51203"/>
    </source>
</evidence>
<dbReference type="AlphaFoldDB" id="T1K2Q2"/>
<gene>
    <name evidence="8" type="primary">107359724</name>
</gene>
<dbReference type="OrthoDB" id="428655at2759"/>
<evidence type="ECO:0000256" key="2">
    <source>
        <dbReference type="ARBA" id="ARBA00004496"/>
    </source>
</evidence>
<sequence>MTQTIDLKVNRHLIDSKFETYYLTTQEVDIKSVPLNDPVDELTLEDKQLYSYLHFSAFSRDFNYLFTDPFDDDPICYYIDSIFKIWRIEIDQLKDQITSPVCLFEVTDGGQAKSNDSLTTLLFPSKDIALILFSQCSTEGLGEGILKLLVVSTEDRQSQPATWKVVNSFNLSDETSFGSCWHNDQKTAKKFPCPAKLITANYRSENDYDILEVVILTVNKNNDEKFECVLNLLQLNKLKSEESKESSVWSIQRLHQLTGQSYPSYIEIDHEDKNTHLTIVSEKHFKTSFDSREDEPVNPETKDSNVESDQDKGNMYVFYQNDSEITVDFKLPLDIEANQIKVNFGIDEMEIYIRGERVFKEKLWQEIDRGECTWTLDKSSKDYTKDNVSNLQITLIKKQDDQIWCQLIKGEEQGFQLMTSERSAAFQDLSILASGLSGFDRLKSVSSYIPSLTGNEQCDEVSEDLVLFRYNCHTKNLTHQAFLAGHQWLFSRKFDADHLPCFALRHDIDALIWEPKAKSKFHVEHIATFSALGYVQASKESKKFLNCSPDFDYAFIADSNNHIYIYKQPALCEGVVNRKAGVRPKIAKQKVINLGCEFVKVLGAIAFKGYLVVLSSKKIFSIKVNF</sequence>
<feature type="domain" description="CS" evidence="7">
    <location>
        <begin position="311"/>
        <end position="408"/>
    </location>
</feature>
<evidence type="ECO:0000256" key="1">
    <source>
        <dbReference type="ARBA" id="ARBA00004123"/>
    </source>
</evidence>
<evidence type="ECO:0000256" key="3">
    <source>
        <dbReference type="ARBA" id="ARBA00018915"/>
    </source>
</evidence>
<comment type="subcellular location">
    <subcellularLocation>
        <location evidence="2">Cytoplasm</location>
    </subcellularLocation>
    <subcellularLocation>
        <location evidence="1">Nucleus</location>
    </subcellularLocation>
</comment>
<evidence type="ECO:0000256" key="4">
    <source>
        <dbReference type="ARBA" id="ARBA00022490"/>
    </source>
</evidence>
<dbReference type="PANTHER" id="PTHR21664:SF1">
    <property type="entry name" value="NUDC DOMAIN-CONTAINING PROTEIN 1"/>
    <property type="match status" value="1"/>
</dbReference>
<dbReference type="Pfam" id="PF04969">
    <property type="entry name" value="CS"/>
    <property type="match status" value="1"/>
</dbReference>
<dbReference type="eggNOG" id="KOG4379">
    <property type="taxonomic scope" value="Eukaryota"/>
</dbReference>
<evidence type="ECO:0000313" key="8">
    <source>
        <dbReference type="EnsemblMetazoa" id="tetur04g05890.1"/>
    </source>
</evidence>
<reference evidence="8" key="2">
    <citation type="submission" date="2015-06" db="UniProtKB">
        <authorList>
            <consortium name="EnsemblMetazoa"/>
        </authorList>
    </citation>
    <scope>IDENTIFICATION</scope>
</reference>
<dbReference type="PROSITE" id="PS51203">
    <property type="entry name" value="CS"/>
    <property type="match status" value="1"/>
</dbReference>